<dbReference type="Proteomes" id="UP000768462">
    <property type="component" value="Unassembled WGS sequence"/>
</dbReference>
<dbReference type="PANTHER" id="PTHR43792:SF8">
    <property type="entry name" value="[RIBOSOMAL PROTEIN US5]-ALANINE N-ACETYLTRANSFERASE"/>
    <property type="match status" value="1"/>
</dbReference>
<evidence type="ECO:0000313" key="6">
    <source>
        <dbReference type="Proteomes" id="UP000768462"/>
    </source>
</evidence>
<dbReference type="PROSITE" id="PS51186">
    <property type="entry name" value="GNAT"/>
    <property type="match status" value="1"/>
</dbReference>
<evidence type="ECO:0000256" key="1">
    <source>
        <dbReference type="ARBA" id="ARBA00022679"/>
    </source>
</evidence>
<dbReference type="InterPro" id="IPR051531">
    <property type="entry name" value="N-acetyltransferase"/>
</dbReference>
<dbReference type="EMBL" id="SVCM01000071">
    <property type="protein sequence ID" value="MBE6059730.1"/>
    <property type="molecule type" value="Genomic_DNA"/>
</dbReference>
<dbReference type="InterPro" id="IPR000182">
    <property type="entry name" value="GNAT_dom"/>
</dbReference>
<sequence>MDKGYRRNFMVELRYPIIEDAEDFFRILTEGKFEFYYSTIPGSIELEREWIKSREYKRENNLGYNYSIIYEDAVIGGCNIKIFQDSPHVGEIGYFIDRIFFNRGIATEVVKELENIAFNDLKLIRLEIRMDPRNKASERVAIKNNYKKEGLLKKVMKFENNYYDNLLYAKINEE</sequence>
<dbReference type="GO" id="GO:0016747">
    <property type="term" value="F:acyltransferase activity, transferring groups other than amino-acyl groups"/>
    <property type="evidence" value="ECO:0007669"/>
    <property type="project" value="InterPro"/>
</dbReference>
<dbReference type="AlphaFoldDB" id="A0A927ZP21"/>
<evidence type="ECO:0000256" key="2">
    <source>
        <dbReference type="ARBA" id="ARBA00023315"/>
    </source>
</evidence>
<protein>
    <submittedName>
        <fullName evidence="5">GNAT family N-acetyltransferase</fullName>
    </submittedName>
</protein>
<accession>A0A927ZP21</accession>
<proteinExistence type="inferred from homology"/>
<evidence type="ECO:0000313" key="5">
    <source>
        <dbReference type="EMBL" id="MBE6059730.1"/>
    </source>
</evidence>
<evidence type="ECO:0000259" key="4">
    <source>
        <dbReference type="PROSITE" id="PS51186"/>
    </source>
</evidence>
<keyword evidence="2" id="KW-0012">Acyltransferase</keyword>
<dbReference type="Pfam" id="PF13302">
    <property type="entry name" value="Acetyltransf_3"/>
    <property type="match status" value="1"/>
</dbReference>
<dbReference type="InterPro" id="IPR016181">
    <property type="entry name" value="Acyl_CoA_acyltransferase"/>
</dbReference>
<feature type="domain" description="N-acetyltransferase" evidence="4">
    <location>
        <begin position="11"/>
        <end position="173"/>
    </location>
</feature>
<organism evidence="5 6">
    <name type="scientific">Clostridium sulfidigenes</name>
    <dbReference type="NCBI Taxonomy" id="318464"/>
    <lineage>
        <taxon>Bacteria</taxon>
        <taxon>Bacillati</taxon>
        <taxon>Bacillota</taxon>
        <taxon>Clostridia</taxon>
        <taxon>Eubacteriales</taxon>
        <taxon>Clostridiaceae</taxon>
        <taxon>Clostridium</taxon>
    </lineage>
</organism>
<keyword evidence="1" id="KW-0808">Transferase</keyword>
<comment type="caution">
    <text evidence="5">The sequence shown here is derived from an EMBL/GenBank/DDBJ whole genome shotgun (WGS) entry which is preliminary data.</text>
</comment>
<gene>
    <name evidence="5" type="ORF">E7215_06090</name>
</gene>
<reference evidence="5" key="1">
    <citation type="submission" date="2019-04" db="EMBL/GenBank/DDBJ databases">
        <title>Evolution of Biomass-Degrading Anaerobic Consortia Revealed by Metagenomics.</title>
        <authorList>
            <person name="Peng X."/>
        </authorList>
    </citation>
    <scope>NUCLEOTIDE SEQUENCE</scope>
    <source>
        <strain evidence="5">SIG254</strain>
    </source>
</reference>
<dbReference type="CDD" id="cd04301">
    <property type="entry name" value="NAT_SF"/>
    <property type="match status" value="1"/>
</dbReference>
<dbReference type="Gene3D" id="3.40.630.30">
    <property type="match status" value="1"/>
</dbReference>
<dbReference type="PANTHER" id="PTHR43792">
    <property type="entry name" value="GNAT FAMILY, PUTATIVE (AFU_ORTHOLOGUE AFUA_3G00765)-RELATED-RELATED"/>
    <property type="match status" value="1"/>
</dbReference>
<comment type="similarity">
    <text evidence="3">Belongs to the acetyltransferase family. RimJ subfamily.</text>
</comment>
<name>A0A927ZP21_9CLOT</name>
<dbReference type="SUPFAM" id="SSF55729">
    <property type="entry name" value="Acyl-CoA N-acyltransferases (Nat)"/>
    <property type="match status" value="1"/>
</dbReference>
<evidence type="ECO:0000256" key="3">
    <source>
        <dbReference type="ARBA" id="ARBA00038502"/>
    </source>
</evidence>